<evidence type="ECO:0000259" key="3">
    <source>
        <dbReference type="PROSITE" id="PS00036"/>
    </source>
</evidence>
<accession>A0A8H4TJQ6</accession>
<dbReference type="EMBL" id="JABEXW010000670">
    <property type="protein sequence ID" value="KAF4959166.1"/>
    <property type="molecule type" value="Genomic_DNA"/>
</dbReference>
<dbReference type="PANTHER" id="PTHR37471">
    <property type="entry name" value="UNNAMED PRODUCT"/>
    <property type="match status" value="1"/>
</dbReference>
<feature type="compositionally biased region" description="Polar residues" evidence="1">
    <location>
        <begin position="372"/>
        <end position="382"/>
    </location>
</feature>
<feature type="transmembrane region" description="Helical" evidence="2">
    <location>
        <begin position="44"/>
        <end position="62"/>
    </location>
</feature>
<feature type="region of interest" description="Disordered" evidence="1">
    <location>
        <begin position="647"/>
        <end position="670"/>
    </location>
</feature>
<dbReference type="InterPro" id="IPR004827">
    <property type="entry name" value="bZIP"/>
</dbReference>
<dbReference type="OrthoDB" id="6431331at2759"/>
<dbReference type="PROSITE" id="PS00036">
    <property type="entry name" value="BZIP_BASIC"/>
    <property type="match status" value="1"/>
</dbReference>
<comment type="caution">
    <text evidence="4">The sequence shown here is derived from an EMBL/GenBank/DDBJ whole genome shotgun (WGS) entry which is preliminary data.</text>
</comment>
<feature type="compositionally biased region" description="Polar residues" evidence="1">
    <location>
        <begin position="658"/>
        <end position="670"/>
    </location>
</feature>
<dbReference type="GO" id="GO:0003700">
    <property type="term" value="F:DNA-binding transcription factor activity"/>
    <property type="evidence" value="ECO:0007669"/>
    <property type="project" value="InterPro"/>
</dbReference>
<evidence type="ECO:0000313" key="5">
    <source>
        <dbReference type="Proteomes" id="UP000622797"/>
    </source>
</evidence>
<feature type="transmembrane region" description="Helical" evidence="2">
    <location>
        <begin position="207"/>
        <end position="225"/>
    </location>
</feature>
<reference evidence="4" key="2">
    <citation type="submission" date="2020-05" db="EMBL/GenBank/DDBJ databases">
        <authorList>
            <person name="Kim H.-S."/>
            <person name="Proctor R.H."/>
            <person name="Brown D.W."/>
        </authorList>
    </citation>
    <scope>NUCLEOTIDE SEQUENCE</scope>
    <source>
        <strain evidence="4">NRRL 20472</strain>
    </source>
</reference>
<keyword evidence="2" id="KW-0812">Transmembrane</keyword>
<proteinExistence type="predicted"/>
<protein>
    <recommendedName>
        <fullName evidence="3">BZIP domain-containing protein</fullName>
    </recommendedName>
</protein>
<dbReference type="SUPFAM" id="SSF53474">
    <property type="entry name" value="alpha/beta-Hydrolases"/>
    <property type="match status" value="1"/>
</dbReference>
<evidence type="ECO:0000313" key="4">
    <source>
        <dbReference type="EMBL" id="KAF4959166.1"/>
    </source>
</evidence>
<feature type="transmembrane region" description="Helical" evidence="2">
    <location>
        <begin position="12"/>
        <end position="38"/>
    </location>
</feature>
<name>A0A8H4TJQ6_9HYPO</name>
<feature type="compositionally biased region" description="Basic and acidic residues" evidence="1">
    <location>
        <begin position="543"/>
        <end position="552"/>
    </location>
</feature>
<evidence type="ECO:0000256" key="2">
    <source>
        <dbReference type="SAM" id="Phobius"/>
    </source>
</evidence>
<keyword evidence="2" id="KW-0472">Membrane</keyword>
<sequence>MIGISAWDYVFIRTCIFLLHLIAPLSVIYSLLSCLIHLPFHIPHVLEVWLALEAVFYLLVYLPRKNYLQTVVTHPAAGRDDRRRLFWRCHSNIPDPDRYLTRWFRDAPVVEIKRENVKDFFRWAFLNSGEPNPAYDEELEEYIGEMEKLLGRELEPGRGDAQCLRLTLDKVEMLHRSLIWYLCVFVVDTLASIYLRYYSFDFHRTSLFQFLAVFPTRLLTLFTTCRSPAKTLTYWYRPHTSKTRLPILFIHGIGVGLYMYIPFLADLNAEDSKDPSDGQICRKPTQASEHLLSYFGSKDMGVAHTLFRRFIWSDNALWKEDIQHHRVAVVLAGRDVIVDTNAIGAYLTGTHDWSLETESWENGPEEDETEVDGSSTDIQPGPSSCPDGLSALNGYDLQDTAENGMDFYSPALPAYFQWKTLEPVDWSTFTGLLQHQDNLADSSGQHISQSNEKLASPDWEARGHLDAHIPIAGAHISSQDIDQAAFNWPSPSPSHTFTRPQPPAKKAVRKRKTSSGEPLAPQRLQINLKPALDTEVDTQGEASHADRGDIRGHREKNRAHKRAQERNRIAASKLRYRRREEIEKVYSNEQDLEKINFNLTSCLKDLVVEAHQLKMNLLQHTTCECTLIHKYIQNEAQRYIERTEKNSSLSDAELAPNHETSLTPNLTLSF</sequence>
<organism evidence="4 5">
    <name type="scientific">Fusarium sarcochroum</name>
    <dbReference type="NCBI Taxonomy" id="1208366"/>
    <lineage>
        <taxon>Eukaryota</taxon>
        <taxon>Fungi</taxon>
        <taxon>Dikarya</taxon>
        <taxon>Ascomycota</taxon>
        <taxon>Pezizomycotina</taxon>
        <taxon>Sordariomycetes</taxon>
        <taxon>Hypocreomycetidae</taxon>
        <taxon>Hypocreales</taxon>
        <taxon>Nectriaceae</taxon>
        <taxon>Fusarium</taxon>
        <taxon>Fusarium lateritium species complex</taxon>
    </lineage>
</organism>
<feature type="domain" description="BZIP" evidence="3">
    <location>
        <begin position="562"/>
        <end position="577"/>
    </location>
</feature>
<dbReference type="InterPro" id="IPR029058">
    <property type="entry name" value="AB_hydrolase_fold"/>
</dbReference>
<dbReference type="SUPFAM" id="SSF57959">
    <property type="entry name" value="Leucine zipper domain"/>
    <property type="match status" value="1"/>
</dbReference>
<dbReference type="AlphaFoldDB" id="A0A8H4TJQ6"/>
<feature type="transmembrane region" description="Helical" evidence="2">
    <location>
        <begin position="245"/>
        <end position="265"/>
    </location>
</feature>
<feature type="region of interest" description="Disordered" evidence="1">
    <location>
        <begin position="484"/>
        <end position="569"/>
    </location>
</feature>
<dbReference type="PANTHER" id="PTHR37471:SF1">
    <property type="entry name" value="AB HYDROLASE-1 DOMAIN-CONTAINING PROTEIN"/>
    <property type="match status" value="1"/>
</dbReference>
<evidence type="ECO:0000256" key="1">
    <source>
        <dbReference type="SAM" id="MobiDB-lite"/>
    </source>
</evidence>
<dbReference type="Gene3D" id="1.20.5.170">
    <property type="match status" value="1"/>
</dbReference>
<reference evidence="4" key="1">
    <citation type="journal article" date="2020" name="BMC Genomics">
        <title>Correction to: Identification and distribution of gene clusters required for synthesis of sphingolipid metabolism inhibitors in diverse species of the filamentous fungus Fusarium.</title>
        <authorList>
            <person name="Kim H.S."/>
            <person name="Lohmar J.M."/>
            <person name="Busman M."/>
            <person name="Brown D.W."/>
            <person name="Naumann T.A."/>
            <person name="Divon H.H."/>
            <person name="Lysoe E."/>
            <person name="Uhlig S."/>
            <person name="Proctor R.H."/>
        </authorList>
    </citation>
    <scope>NUCLEOTIDE SEQUENCE</scope>
    <source>
        <strain evidence="4">NRRL 20472</strain>
    </source>
</reference>
<dbReference type="Proteomes" id="UP000622797">
    <property type="component" value="Unassembled WGS sequence"/>
</dbReference>
<keyword evidence="2" id="KW-1133">Transmembrane helix</keyword>
<dbReference type="InterPro" id="IPR046347">
    <property type="entry name" value="bZIP_sf"/>
</dbReference>
<feature type="transmembrane region" description="Helical" evidence="2">
    <location>
        <begin position="178"/>
        <end position="195"/>
    </location>
</feature>
<keyword evidence="5" id="KW-1185">Reference proteome</keyword>
<dbReference type="CDD" id="cd14687">
    <property type="entry name" value="bZIP_ATF2"/>
    <property type="match status" value="1"/>
</dbReference>
<gene>
    <name evidence="4" type="ORF">FSARC_10820</name>
</gene>
<feature type="region of interest" description="Disordered" evidence="1">
    <location>
        <begin position="361"/>
        <end position="385"/>
    </location>
</feature>